<dbReference type="PROSITE" id="PS00775">
    <property type="entry name" value="GLYCOSYL_HYDROL_F3"/>
    <property type="match status" value="1"/>
</dbReference>
<reference evidence="11 12" key="1">
    <citation type="submission" date="2014-02" db="EMBL/GenBank/DDBJ databases">
        <title>The genome sequence of Colletotrichum nymphaeae SA-01.</title>
        <authorList>
            <person name="Baroncelli R."/>
            <person name="Thon M.R."/>
        </authorList>
    </citation>
    <scope>NUCLEOTIDE SEQUENCE [LARGE SCALE GENOMIC DNA]</scope>
    <source>
        <strain evidence="11 12">SA-01</strain>
    </source>
</reference>
<dbReference type="InterPro" id="IPR036962">
    <property type="entry name" value="Glyco_hydro_3_N_sf"/>
</dbReference>
<dbReference type="PANTHER" id="PTHR42715">
    <property type="entry name" value="BETA-GLUCOSIDASE"/>
    <property type="match status" value="1"/>
</dbReference>
<evidence type="ECO:0000256" key="8">
    <source>
        <dbReference type="ARBA" id="ARBA00023326"/>
    </source>
</evidence>
<comment type="similarity">
    <text evidence="3 9">Belongs to the glycosyl hydrolase 3 family.</text>
</comment>
<keyword evidence="5" id="KW-0325">Glycoprotein</keyword>
<evidence type="ECO:0000256" key="5">
    <source>
        <dbReference type="ARBA" id="ARBA00023180"/>
    </source>
</evidence>
<dbReference type="PANTHER" id="PTHR42715:SF27">
    <property type="entry name" value="BETA-GLUCOSIDASE-RELATED"/>
    <property type="match status" value="1"/>
</dbReference>
<dbReference type="InterPro" id="IPR001764">
    <property type="entry name" value="Glyco_hydro_3_N"/>
</dbReference>
<keyword evidence="4 9" id="KW-0378">Hydrolase</keyword>
<dbReference type="PROSITE" id="PS51820">
    <property type="entry name" value="PA14"/>
    <property type="match status" value="1"/>
</dbReference>
<dbReference type="UniPathway" id="UPA00696"/>
<evidence type="ECO:0000256" key="3">
    <source>
        <dbReference type="ARBA" id="ARBA00005336"/>
    </source>
</evidence>
<evidence type="ECO:0000256" key="1">
    <source>
        <dbReference type="ARBA" id="ARBA00000448"/>
    </source>
</evidence>
<dbReference type="InterPro" id="IPR036881">
    <property type="entry name" value="Glyco_hydro_3_C_sf"/>
</dbReference>
<dbReference type="Pfam" id="PF14310">
    <property type="entry name" value="Fn3-like"/>
    <property type="match status" value="1"/>
</dbReference>
<accession>A0A135UQ97</accession>
<gene>
    <name evidence="11" type="ORF">CNYM01_02771</name>
</gene>
<comment type="pathway">
    <text evidence="2 9">Glycan metabolism; cellulose degradation.</text>
</comment>
<dbReference type="Gene3D" id="2.60.120.260">
    <property type="entry name" value="Galactose-binding domain-like"/>
    <property type="match status" value="1"/>
</dbReference>
<evidence type="ECO:0000256" key="6">
    <source>
        <dbReference type="ARBA" id="ARBA00023277"/>
    </source>
</evidence>
<dbReference type="Pfam" id="PF00933">
    <property type="entry name" value="Glyco_hydro_3"/>
    <property type="match status" value="1"/>
</dbReference>
<dbReference type="Pfam" id="PF01915">
    <property type="entry name" value="Glyco_hydro_3_C"/>
    <property type="match status" value="1"/>
</dbReference>
<dbReference type="InterPro" id="IPR011658">
    <property type="entry name" value="PA14_dom"/>
</dbReference>
<dbReference type="InterPro" id="IPR017853">
    <property type="entry name" value="GH"/>
</dbReference>
<sequence length="848" mass="93398">MVEMAAESTPLDVEALIKQLTWDEKIELLAGQGSFRTTGLPHRQIPDLITSDGPHGIRGRRSFARNPSPMLPSATGMGATFNAELLHKVGNLLGEEARARGVHVLLAPTICLQRSPLFGRGFEAFAEDPFLSGILGAAYINGVQERGVATSVKHYAAHDQSDNSIEDNVCMTQRTLREIHLMPFQLVMRDSDPWTFMTSYNKINGIHVSEDPLLLKQVLRDEWGFKGLVMSDWFGTYSTSEAINAGLDLEMPGPTQWRGKCLSLAVNSRKVARTTVDDAVRNVLNLVNKVKDTNLSGYSAASNTPEQQALIRQLVAESIVLLKNDRKVLPIAIPEGKTIGLIGDHVKNPALSGGGSAEVEPYYSVTPYDAIVEAVGKENVSYALGCHFAAFRFSPLLKNLAPQQSEHKGFGWSVEIFQENPDEKPDAEVLVTAHAQKELIDVPESFHASLPKKFYVRARATYTPSVTGPFRFGFSTSGKGKLRVDGKDLIDLWTNQPPKTGPTPCFNRLSMEKFCNTDVVEGRTLELEVVQVNEDLSGGVGTALTLAGRVGGFELIDEDVAIREAAGLAKKVDVPIVVTGLSSDFEYEGADRKHLRLPGRVDDLIEAVLEANPNAVIVTQSGCPIEMPWEPKAATLVHAWFGGQETGNGLADVLFGKANPSGRLSQTFPVSIKHTPAYLSFSKSDYDIVYGEGVFIGHRYYESVDRDPLFYFGQGLSYSTFEYSKLVVPKTFESTEDHKMKVLVDVKNTGPYDGAEVVQVYVHDPESTLLRPVRELKAFSKPFLAVNETKTIEVVLDKYSLSYWSQERSKWIAEAGDYIVIIASSSKPQDEILRATFNLPETFFWEGV</sequence>
<dbReference type="SMART" id="SM01217">
    <property type="entry name" value="Fn3_like"/>
    <property type="match status" value="1"/>
</dbReference>
<keyword evidence="7 9" id="KW-0326">Glycosidase</keyword>
<protein>
    <recommendedName>
        <fullName evidence="9">beta-glucosidase</fullName>
        <ecNumber evidence="9">3.2.1.21</ecNumber>
    </recommendedName>
</protein>
<dbReference type="InterPro" id="IPR026891">
    <property type="entry name" value="Fn3-like"/>
</dbReference>
<evidence type="ECO:0000256" key="7">
    <source>
        <dbReference type="ARBA" id="ARBA00023295"/>
    </source>
</evidence>
<feature type="domain" description="PA14" evidence="10">
    <location>
        <begin position="407"/>
        <end position="560"/>
    </location>
</feature>
<evidence type="ECO:0000313" key="11">
    <source>
        <dbReference type="EMBL" id="KXH62568.1"/>
    </source>
</evidence>
<keyword evidence="8 9" id="KW-0624">Polysaccharide degradation</keyword>
<dbReference type="GO" id="GO:0008422">
    <property type="term" value="F:beta-glucosidase activity"/>
    <property type="evidence" value="ECO:0007669"/>
    <property type="project" value="UniProtKB-EC"/>
</dbReference>
<evidence type="ECO:0000313" key="12">
    <source>
        <dbReference type="Proteomes" id="UP000070054"/>
    </source>
</evidence>
<evidence type="ECO:0000259" key="10">
    <source>
        <dbReference type="PROSITE" id="PS51820"/>
    </source>
</evidence>
<comment type="caution">
    <text evidence="11">The sequence shown here is derived from an EMBL/GenBank/DDBJ whole genome shotgun (WGS) entry which is preliminary data.</text>
</comment>
<dbReference type="Gene3D" id="3.20.20.300">
    <property type="entry name" value="Glycoside hydrolase, family 3, N-terminal domain"/>
    <property type="match status" value="1"/>
</dbReference>
<dbReference type="AlphaFoldDB" id="A0A135UQ97"/>
<organism evidence="11 12">
    <name type="scientific">Colletotrichum nymphaeae SA-01</name>
    <dbReference type="NCBI Taxonomy" id="1460502"/>
    <lineage>
        <taxon>Eukaryota</taxon>
        <taxon>Fungi</taxon>
        <taxon>Dikarya</taxon>
        <taxon>Ascomycota</taxon>
        <taxon>Pezizomycotina</taxon>
        <taxon>Sordariomycetes</taxon>
        <taxon>Hypocreomycetidae</taxon>
        <taxon>Glomerellales</taxon>
        <taxon>Glomerellaceae</taxon>
        <taxon>Colletotrichum</taxon>
        <taxon>Colletotrichum acutatum species complex</taxon>
    </lineage>
</organism>
<dbReference type="InterPro" id="IPR050288">
    <property type="entry name" value="Cellulose_deg_GH3"/>
</dbReference>
<evidence type="ECO:0000256" key="2">
    <source>
        <dbReference type="ARBA" id="ARBA00004987"/>
    </source>
</evidence>
<dbReference type="PRINTS" id="PR00133">
    <property type="entry name" value="GLHYDRLASE3"/>
</dbReference>
<dbReference type="InterPro" id="IPR037524">
    <property type="entry name" value="PA14/GLEYA"/>
</dbReference>
<dbReference type="Proteomes" id="UP000070054">
    <property type="component" value="Unassembled WGS sequence"/>
</dbReference>
<dbReference type="EC" id="3.2.1.21" evidence="9"/>
<evidence type="ECO:0000256" key="9">
    <source>
        <dbReference type="RuleBase" id="RU361161"/>
    </source>
</evidence>
<dbReference type="Gene3D" id="3.40.50.1700">
    <property type="entry name" value="Glycoside hydrolase family 3 C-terminal domain"/>
    <property type="match status" value="1"/>
</dbReference>
<dbReference type="SUPFAM" id="SSF51445">
    <property type="entry name" value="(Trans)glycosidases"/>
    <property type="match status" value="1"/>
</dbReference>
<dbReference type="Gene3D" id="2.60.40.10">
    <property type="entry name" value="Immunoglobulins"/>
    <property type="match status" value="1"/>
</dbReference>
<keyword evidence="12" id="KW-1185">Reference proteome</keyword>
<dbReference type="EMBL" id="JEMN01000280">
    <property type="protein sequence ID" value="KXH62568.1"/>
    <property type="molecule type" value="Genomic_DNA"/>
</dbReference>
<dbReference type="InterPro" id="IPR019800">
    <property type="entry name" value="Glyco_hydro_3_AS"/>
</dbReference>
<dbReference type="InterPro" id="IPR002772">
    <property type="entry name" value="Glyco_hydro_3_C"/>
</dbReference>
<comment type="catalytic activity">
    <reaction evidence="1 9">
        <text>Hydrolysis of terminal, non-reducing beta-D-glucosyl residues with release of beta-D-glucose.</text>
        <dbReference type="EC" id="3.2.1.21"/>
    </reaction>
</comment>
<dbReference type="SUPFAM" id="SSF52279">
    <property type="entry name" value="Beta-D-glucan exohydrolase, C-terminal domain"/>
    <property type="match status" value="1"/>
</dbReference>
<evidence type="ECO:0000256" key="4">
    <source>
        <dbReference type="ARBA" id="ARBA00022801"/>
    </source>
</evidence>
<dbReference type="Pfam" id="PF07691">
    <property type="entry name" value="PA14"/>
    <property type="match status" value="1"/>
</dbReference>
<dbReference type="OrthoDB" id="47059at2759"/>
<name>A0A135UQ97_9PEZI</name>
<keyword evidence="6 9" id="KW-0119">Carbohydrate metabolism</keyword>
<proteinExistence type="inferred from homology"/>
<dbReference type="FunFam" id="2.60.40.10:FF:000495">
    <property type="entry name" value="Periplasmic beta-glucosidase"/>
    <property type="match status" value="1"/>
</dbReference>
<dbReference type="InterPro" id="IPR013783">
    <property type="entry name" value="Ig-like_fold"/>
</dbReference>
<dbReference type="GO" id="GO:0030245">
    <property type="term" value="P:cellulose catabolic process"/>
    <property type="evidence" value="ECO:0007669"/>
    <property type="project" value="UniProtKB-UniPathway"/>
</dbReference>